<dbReference type="SMART" id="SM00278">
    <property type="entry name" value="HhH1"/>
    <property type="match status" value="2"/>
</dbReference>
<dbReference type="InterPro" id="IPR003583">
    <property type="entry name" value="Hlx-hairpin-Hlx_DNA-bd_motif"/>
</dbReference>
<sequence length="210" mass="23254">MINAIIGDLVSIHEGEAILRAGHLEYSLSVSNQTASKLSNLVGEEKYSIRLLTVLVHREDSMSLFGFFQAEEREAFLQLQTVSGVGAKQAMKILGGISVRHLAEALDNGNLKLLSSIPGIGPKTAQKMILALRNVLVLDDDTQRESKERGVQKNSVWADIVNALVDMGYERRRVEETIQALSQDMEETLKKVSHHDAEELLFRSAIKMLG</sequence>
<dbReference type="GO" id="GO:0006281">
    <property type="term" value="P:DNA repair"/>
    <property type="evidence" value="ECO:0007669"/>
    <property type="project" value="UniProtKB-KW"/>
</dbReference>
<keyword evidence="6" id="KW-0378">Hydrolase</keyword>
<evidence type="ECO:0000256" key="3">
    <source>
        <dbReference type="ARBA" id="ARBA00023125"/>
    </source>
</evidence>
<dbReference type="Gene3D" id="1.10.150.20">
    <property type="entry name" value="5' to 3' exonuclease, C-terminal subdomain"/>
    <property type="match status" value="1"/>
</dbReference>
<organism evidence="6">
    <name type="scientific">bioreactor metagenome</name>
    <dbReference type="NCBI Taxonomy" id="1076179"/>
    <lineage>
        <taxon>unclassified sequences</taxon>
        <taxon>metagenomes</taxon>
        <taxon>ecological metagenomes</taxon>
    </lineage>
</organism>
<dbReference type="AlphaFoldDB" id="A0A644Z2B9"/>
<dbReference type="HAMAP" id="MF_00031">
    <property type="entry name" value="DNA_HJ_migration_RuvA"/>
    <property type="match status" value="1"/>
</dbReference>
<evidence type="ECO:0000256" key="1">
    <source>
        <dbReference type="ARBA" id="ARBA00022490"/>
    </source>
</evidence>
<dbReference type="GO" id="GO:0003677">
    <property type="term" value="F:DNA binding"/>
    <property type="evidence" value="ECO:0007669"/>
    <property type="project" value="UniProtKB-KW"/>
</dbReference>
<dbReference type="GO" id="GO:0005524">
    <property type="term" value="F:ATP binding"/>
    <property type="evidence" value="ECO:0007669"/>
    <property type="project" value="InterPro"/>
</dbReference>
<dbReference type="SUPFAM" id="SSF47781">
    <property type="entry name" value="RuvA domain 2-like"/>
    <property type="match status" value="1"/>
</dbReference>
<comment type="caution">
    <text evidence="6">The sequence shown here is derived from an EMBL/GenBank/DDBJ whole genome shotgun (WGS) entry which is preliminary data.</text>
</comment>
<dbReference type="InterPro" id="IPR010994">
    <property type="entry name" value="RuvA_2-like"/>
</dbReference>
<gene>
    <name evidence="6" type="primary">ruvA_23</name>
    <name evidence="6" type="ORF">SDC9_81011</name>
</gene>
<dbReference type="GO" id="GO:0006310">
    <property type="term" value="P:DNA recombination"/>
    <property type="evidence" value="ECO:0007669"/>
    <property type="project" value="InterPro"/>
</dbReference>
<dbReference type="Pfam" id="PF14520">
    <property type="entry name" value="HHH_5"/>
    <property type="match status" value="1"/>
</dbReference>
<keyword evidence="4" id="KW-0234">DNA repair</keyword>
<name>A0A644Z2B9_9ZZZZ</name>
<dbReference type="EMBL" id="VSSQ01006971">
    <property type="protein sequence ID" value="MPM34428.1"/>
    <property type="molecule type" value="Genomic_DNA"/>
</dbReference>
<dbReference type="EC" id="3.6.4.12" evidence="6"/>
<accession>A0A644Z2B9</accession>
<evidence type="ECO:0000256" key="4">
    <source>
        <dbReference type="ARBA" id="ARBA00023204"/>
    </source>
</evidence>
<dbReference type="InterPro" id="IPR000085">
    <property type="entry name" value="RuvA"/>
</dbReference>
<keyword evidence="3" id="KW-0238">DNA-binding</keyword>
<keyword evidence="2" id="KW-0227">DNA damage</keyword>
<proteinExistence type="inferred from homology"/>
<keyword evidence="6" id="KW-0067">ATP-binding</keyword>
<feature type="domain" description="Helix-hairpin-helix DNA-binding motif class 1" evidence="5">
    <location>
        <begin position="112"/>
        <end position="131"/>
    </location>
</feature>
<keyword evidence="6" id="KW-0547">Nucleotide-binding</keyword>
<protein>
    <submittedName>
        <fullName evidence="6">Holliday junction ATP-dependent DNA helicase RuvA</fullName>
        <ecNumber evidence="6">3.6.4.12</ecNumber>
    </submittedName>
</protein>
<dbReference type="Pfam" id="PF01330">
    <property type="entry name" value="RuvA_N"/>
    <property type="match status" value="1"/>
</dbReference>
<dbReference type="Gene3D" id="2.40.50.140">
    <property type="entry name" value="Nucleic acid-binding proteins"/>
    <property type="match status" value="1"/>
</dbReference>
<evidence type="ECO:0000259" key="5">
    <source>
        <dbReference type="SMART" id="SM00278"/>
    </source>
</evidence>
<evidence type="ECO:0000313" key="6">
    <source>
        <dbReference type="EMBL" id="MPM34428.1"/>
    </source>
</evidence>
<dbReference type="InterPro" id="IPR013849">
    <property type="entry name" value="DNA_helicase_Holl-junc_RuvA_I"/>
</dbReference>
<reference evidence="6" key="1">
    <citation type="submission" date="2019-08" db="EMBL/GenBank/DDBJ databases">
        <authorList>
            <person name="Kucharzyk K."/>
            <person name="Murdoch R.W."/>
            <person name="Higgins S."/>
            <person name="Loffler F."/>
        </authorList>
    </citation>
    <scope>NUCLEOTIDE SEQUENCE</scope>
</reference>
<evidence type="ECO:0000256" key="2">
    <source>
        <dbReference type="ARBA" id="ARBA00022763"/>
    </source>
</evidence>
<feature type="domain" description="Helix-hairpin-helix DNA-binding motif class 1" evidence="5">
    <location>
        <begin position="77"/>
        <end position="96"/>
    </location>
</feature>
<dbReference type="GO" id="GO:0016787">
    <property type="term" value="F:hydrolase activity"/>
    <property type="evidence" value="ECO:0007669"/>
    <property type="project" value="UniProtKB-KW"/>
</dbReference>
<keyword evidence="6" id="KW-0347">Helicase</keyword>
<dbReference type="NCBIfam" id="TIGR00084">
    <property type="entry name" value="ruvA"/>
    <property type="match status" value="1"/>
</dbReference>
<dbReference type="GO" id="GO:0009378">
    <property type="term" value="F:four-way junction helicase activity"/>
    <property type="evidence" value="ECO:0007669"/>
    <property type="project" value="InterPro"/>
</dbReference>
<dbReference type="SUPFAM" id="SSF50249">
    <property type="entry name" value="Nucleic acid-binding proteins"/>
    <property type="match status" value="1"/>
</dbReference>
<keyword evidence="1" id="KW-0963">Cytoplasm</keyword>
<dbReference type="InterPro" id="IPR012340">
    <property type="entry name" value="NA-bd_OB-fold"/>
</dbReference>